<gene>
    <name evidence="2" type="ORF">ONB1V03_LOCUS6495</name>
</gene>
<protein>
    <submittedName>
        <fullName evidence="2">Uncharacterized protein</fullName>
    </submittedName>
</protein>
<dbReference type="Proteomes" id="UP000728032">
    <property type="component" value="Unassembled WGS sequence"/>
</dbReference>
<evidence type="ECO:0000313" key="3">
    <source>
        <dbReference type="Proteomes" id="UP000728032"/>
    </source>
</evidence>
<reference evidence="2" key="1">
    <citation type="submission" date="2020-11" db="EMBL/GenBank/DDBJ databases">
        <authorList>
            <person name="Tran Van P."/>
        </authorList>
    </citation>
    <scope>NUCLEOTIDE SEQUENCE</scope>
</reference>
<feature type="region of interest" description="Disordered" evidence="1">
    <location>
        <begin position="23"/>
        <end position="49"/>
    </location>
</feature>
<sequence length="96" mass="10838">MSGGHDITGVSIRTPIVRYLKAGTKDKPKTTAKTAPKAATGATKKKTARVVPKNVKKLMTHRSTRPLWAKIRRSAKLFFHGRLVDDFFFGFKHHFF</sequence>
<dbReference type="EMBL" id="CAJPVJ010002926">
    <property type="protein sequence ID" value="CAG2166980.1"/>
    <property type="molecule type" value="Genomic_DNA"/>
</dbReference>
<name>A0A7R9QJB0_9ACAR</name>
<evidence type="ECO:0000313" key="2">
    <source>
        <dbReference type="EMBL" id="CAD7647900.1"/>
    </source>
</evidence>
<proteinExistence type="predicted"/>
<evidence type="ECO:0000256" key="1">
    <source>
        <dbReference type="SAM" id="MobiDB-lite"/>
    </source>
</evidence>
<keyword evidence="3" id="KW-1185">Reference proteome</keyword>
<feature type="compositionally biased region" description="Low complexity" evidence="1">
    <location>
        <begin position="31"/>
        <end position="42"/>
    </location>
</feature>
<dbReference type="EMBL" id="OC917751">
    <property type="protein sequence ID" value="CAD7647900.1"/>
    <property type="molecule type" value="Genomic_DNA"/>
</dbReference>
<dbReference type="AlphaFoldDB" id="A0A7R9QJB0"/>
<accession>A0A7R9QJB0</accession>
<organism evidence="2">
    <name type="scientific">Oppiella nova</name>
    <dbReference type="NCBI Taxonomy" id="334625"/>
    <lineage>
        <taxon>Eukaryota</taxon>
        <taxon>Metazoa</taxon>
        <taxon>Ecdysozoa</taxon>
        <taxon>Arthropoda</taxon>
        <taxon>Chelicerata</taxon>
        <taxon>Arachnida</taxon>
        <taxon>Acari</taxon>
        <taxon>Acariformes</taxon>
        <taxon>Sarcoptiformes</taxon>
        <taxon>Oribatida</taxon>
        <taxon>Brachypylina</taxon>
        <taxon>Oppioidea</taxon>
        <taxon>Oppiidae</taxon>
        <taxon>Oppiella</taxon>
    </lineage>
</organism>